<comment type="caution">
    <text evidence="1">The sequence shown here is derived from an EMBL/GenBank/DDBJ whole genome shotgun (WGS) entry which is preliminary data.</text>
</comment>
<dbReference type="Proteomes" id="UP000225379">
    <property type="component" value="Unassembled WGS sequence"/>
</dbReference>
<evidence type="ECO:0000313" key="1">
    <source>
        <dbReference type="EMBL" id="PGH59325.1"/>
    </source>
</evidence>
<reference evidence="2" key="1">
    <citation type="submission" date="2017-10" db="EMBL/GenBank/DDBJ databases">
        <authorList>
            <person name="Kravchenko I.K."/>
            <person name="Grouzdev D.S."/>
        </authorList>
    </citation>
    <scope>NUCLEOTIDE SEQUENCE [LARGE SCALE GENOMIC DNA]</scope>
    <source>
        <strain evidence="2">B2</strain>
    </source>
</reference>
<dbReference type="EMBL" id="PDKW01000036">
    <property type="protein sequence ID" value="PGH59325.1"/>
    <property type="molecule type" value="Genomic_DNA"/>
</dbReference>
<dbReference type="AlphaFoldDB" id="A0A2B8BN92"/>
<name>A0A2B8BN92_9PROT</name>
<sequence>MTAQNAAPIAQDVLASATLHLDVLEEFIAVVRRRLASTTDTFARDSLTDLLLNLTEQRDGYQAFLPLAAAEPV</sequence>
<protein>
    <submittedName>
        <fullName evidence="1">Uncharacterized protein</fullName>
    </submittedName>
</protein>
<proteinExistence type="predicted"/>
<dbReference type="RefSeq" id="WP_098734676.1">
    <property type="nucleotide sequence ID" value="NZ_PDKW01000036.1"/>
</dbReference>
<evidence type="ECO:0000313" key="2">
    <source>
        <dbReference type="Proteomes" id="UP000225379"/>
    </source>
</evidence>
<gene>
    <name evidence="1" type="ORF">CRT60_01460</name>
</gene>
<keyword evidence="2" id="KW-1185">Reference proteome</keyword>
<dbReference type="OrthoDB" id="7307001at2"/>
<accession>A0A2B8BN92</accession>
<organism evidence="1 2">
    <name type="scientific">Azospirillum palustre</name>
    <dbReference type="NCBI Taxonomy" id="2044885"/>
    <lineage>
        <taxon>Bacteria</taxon>
        <taxon>Pseudomonadati</taxon>
        <taxon>Pseudomonadota</taxon>
        <taxon>Alphaproteobacteria</taxon>
        <taxon>Rhodospirillales</taxon>
        <taxon>Azospirillaceae</taxon>
        <taxon>Azospirillum</taxon>
    </lineage>
</organism>